<dbReference type="Proteomes" id="UP000199595">
    <property type="component" value="Unassembled WGS sequence"/>
</dbReference>
<dbReference type="OrthoDB" id="9764892at2"/>
<dbReference type="InterPro" id="IPR009029">
    <property type="entry name" value="HMG_CoA_Rdtase_sub-bd_dom_sf"/>
</dbReference>
<dbReference type="GO" id="GO:0140643">
    <property type="term" value="F:hydroxymethylglutaryl-CoA reductase (NADH) activity"/>
    <property type="evidence" value="ECO:0007669"/>
    <property type="project" value="UniProtKB-EC"/>
</dbReference>
<evidence type="ECO:0000313" key="5">
    <source>
        <dbReference type="Proteomes" id="UP000199595"/>
    </source>
</evidence>
<dbReference type="InterPro" id="IPR004553">
    <property type="entry name" value="HMG_CoA_Rdtase_bac-typ"/>
</dbReference>
<sequence>MSKTVNGFSKLNKFEKIDWLIENFFNGDNEAKNTLSQYWNENEIIQDLHDDFIENTISNYYLPFGIAPNFVINGKDYVVPMAIEESSVVAAASLVAKFWSTRGGFKAEVLSTVKIGQVHFMYEGDKAELQKYFNTKKEDLLKATSAITKNMRKRGGGILDVELRDKTEELENYYQLHVTFETVDSMGANFINSCLEAMANEFENENIRVVMSILSNYVPECLVKAEVSCKVEELYAENSEYLAQKFVEAVQIANVEPHRAVTHNKGIMNGIDAVVIATGNDFRAIESCAHAYSAKDGQYRSLSNATIENGIFKFWIEIPLALGTVGGLTSLHPLSKLAMQMLGKPSAKELMQIIAVAGLAQNFAALRALTTTGIQKGHMKMHLTNIIKGLGASEADKQFLINYFENKTVTHNAVVEAYNNLRK</sequence>
<dbReference type="InterPro" id="IPR023076">
    <property type="entry name" value="HMG_CoA_Rdtase_CS"/>
</dbReference>
<evidence type="ECO:0000256" key="1">
    <source>
        <dbReference type="ARBA" id="ARBA00007661"/>
    </source>
</evidence>
<comment type="catalytic activity">
    <reaction evidence="3">
        <text>(R)-mevalonate + 2 NAD(+) + CoA = (3S)-3-hydroxy-3-methylglutaryl-CoA + 2 NADH + 2 H(+)</text>
        <dbReference type="Rhea" id="RHEA:14833"/>
        <dbReference type="ChEBI" id="CHEBI:15378"/>
        <dbReference type="ChEBI" id="CHEBI:36464"/>
        <dbReference type="ChEBI" id="CHEBI:43074"/>
        <dbReference type="ChEBI" id="CHEBI:57287"/>
        <dbReference type="ChEBI" id="CHEBI:57540"/>
        <dbReference type="ChEBI" id="CHEBI:57945"/>
        <dbReference type="EC" id="1.1.1.88"/>
    </reaction>
</comment>
<dbReference type="PANTHER" id="PTHR10572:SF24">
    <property type="entry name" value="3-HYDROXY-3-METHYLGLUTARYL-COENZYME A REDUCTASE"/>
    <property type="match status" value="1"/>
</dbReference>
<dbReference type="PROSITE" id="PS00066">
    <property type="entry name" value="HMG_COA_REDUCTASE_1"/>
    <property type="match status" value="1"/>
</dbReference>
<dbReference type="RefSeq" id="WP_090120135.1">
    <property type="nucleotide sequence ID" value="NZ_FNNJ01000001.1"/>
</dbReference>
<proteinExistence type="inferred from homology"/>
<dbReference type="InterPro" id="IPR002202">
    <property type="entry name" value="HMG_CoA_Rdtase"/>
</dbReference>
<dbReference type="PANTHER" id="PTHR10572">
    <property type="entry name" value="3-HYDROXY-3-METHYLGLUTARYL-COENZYME A REDUCTASE"/>
    <property type="match status" value="1"/>
</dbReference>
<dbReference type="GO" id="GO:0015936">
    <property type="term" value="P:coenzyme A metabolic process"/>
    <property type="evidence" value="ECO:0007669"/>
    <property type="project" value="InterPro"/>
</dbReference>
<dbReference type="SUPFAM" id="SSF56542">
    <property type="entry name" value="Substrate-binding domain of HMG-CoA reductase"/>
    <property type="match status" value="1"/>
</dbReference>
<organism evidence="4 5">
    <name type="scientific">Lutibacter oricola</name>
    <dbReference type="NCBI Taxonomy" id="762486"/>
    <lineage>
        <taxon>Bacteria</taxon>
        <taxon>Pseudomonadati</taxon>
        <taxon>Bacteroidota</taxon>
        <taxon>Flavobacteriia</taxon>
        <taxon>Flavobacteriales</taxon>
        <taxon>Flavobacteriaceae</taxon>
        <taxon>Lutibacter</taxon>
    </lineage>
</organism>
<dbReference type="EMBL" id="FNNJ01000001">
    <property type="protein sequence ID" value="SDW52061.1"/>
    <property type="molecule type" value="Genomic_DNA"/>
</dbReference>
<evidence type="ECO:0000256" key="3">
    <source>
        <dbReference type="RuleBase" id="RU361219"/>
    </source>
</evidence>
<dbReference type="UniPathway" id="UPA00257">
    <property type="reaction ID" value="UER00367"/>
</dbReference>
<dbReference type="Gene3D" id="3.90.770.10">
    <property type="entry name" value="3-hydroxy-3-methylglutaryl-coenzyme A Reductase, Chain A, domain 2"/>
    <property type="match status" value="2"/>
</dbReference>
<keyword evidence="2 3" id="KW-0560">Oxidoreductase</keyword>
<evidence type="ECO:0000256" key="2">
    <source>
        <dbReference type="ARBA" id="ARBA00023002"/>
    </source>
</evidence>
<dbReference type="STRING" id="762486.SAMN05444411_101907"/>
<dbReference type="EC" id="1.1.1.88" evidence="3"/>
<dbReference type="Gene3D" id="1.10.8.660">
    <property type="match status" value="1"/>
</dbReference>
<dbReference type="CDD" id="cd00644">
    <property type="entry name" value="HMG-CoA_reductase_classII"/>
    <property type="match status" value="1"/>
</dbReference>
<gene>
    <name evidence="4" type="ORF">SAMN05444411_101907</name>
</gene>
<accession>A0A1H2U7D3</accession>
<dbReference type="AlphaFoldDB" id="A0A1H2U7D3"/>
<dbReference type="PROSITE" id="PS50065">
    <property type="entry name" value="HMG_COA_REDUCTASE_4"/>
    <property type="match status" value="1"/>
</dbReference>
<reference evidence="4 5" key="1">
    <citation type="submission" date="2016-10" db="EMBL/GenBank/DDBJ databases">
        <authorList>
            <person name="de Groot N.N."/>
        </authorList>
    </citation>
    <scope>NUCLEOTIDE SEQUENCE [LARGE SCALE GENOMIC DNA]</scope>
    <source>
        <strain evidence="4 5">DSM 24956</strain>
    </source>
</reference>
<comment type="similarity">
    <text evidence="1 3">Belongs to the HMG-CoA reductase family.</text>
</comment>
<dbReference type="PRINTS" id="PR00071">
    <property type="entry name" value="HMGCOARDTASE"/>
</dbReference>
<dbReference type="GO" id="GO:0004420">
    <property type="term" value="F:hydroxymethylglutaryl-CoA reductase (NADPH) activity"/>
    <property type="evidence" value="ECO:0007669"/>
    <property type="project" value="InterPro"/>
</dbReference>
<keyword evidence="5" id="KW-1185">Reference proteome</keyword>
<dbReference type="InterPro" id="IPR023074">
    <property type="entry name" value="HMG_CoA_Rdtase_cat_sf"/>
</dbReference>
<keyword evidence="3" id="KW-0520">NAD</keyword>
<protein>
    <recommendedName>
        <fullName evidence="3">3-hydroxy-3-methylglutaryl coenzyme A reductase</fullName>
        <shortName evidence="3">HMG-CoA reductase</shortName>
        <ecNumber evidence="3">1.1.1.88</ecNumber>
    </recommendedName>
</protein>
<name>A0A1H2U7D3_9FLAO</name>
<evidence type="ECO:0000313" key="4">
    <source>
        <dbReference type="EMBL" id="SDW52061.1"/>
    </source>
</evidence>
<dbReference type="InterPro" id="IPR009023">
    <property type="entry name" value="HMG_CoA_Rdtase_NAD(P)-bd_sf"/>
</dbReference>
<dbReference type="NCBIfam" id="TIGR00532">
    <property type="entry name" value="HMG_CoA_R_NAD"/>
    <property type="match status" value="1"/>
</dbReference>
<dbReference type="SUPFAM" id="SSF55035">
    <property type="entry name" value="NAD-binding domain of HMG-CoA reductase"/>
    <property type="match status" value="1"/>
</dbReference>
<comment type="pathway">
    <text evidence="3">Metabolic intermediate metabolism; (R)-mevalonate degradation; (S)-3-hydroxy-3-methylglutaryl-CoA from (R)-mevalonate: step 1/1.</text>
</comment>
<dbReference type="Pfam" id="PF00368">
    <property type="entry name" value="HMG-CoA_red"/>
    <property type="match status" value="1"/>
</dbReference>